<dbReference type="CDD" id="cd00671">
    <property type="entry name" value="ArgRS_core"/>
    <property type="match status" value="1"/>
</dbReference>
<dbReference type="SUPFAM" id="SSF55190">
    <property type="entry name" value="Arginyl-tRNA synthetase (ArgRS), N-terminal 'additional' domain"/>
    <property type="match status" value="1"/>
</dbReference>
<dbReference type="GO" id="GO:0006420">
    <property type="term" value="P:arginyl-tRNA aminoacylation"/>
    <property type="evidence" value="ECO:0007669"/>
    <property type="project" value="UniProtKB-UniRule"/>
</dbReference>
<dbReference type="SUPFAM" id="SSF47323">
    <property type="entry name" value="Anticodon-binding domain of a subclass of class I aminoacyl-tRNA synthetases"/>
    <property type="match status" value="1"/>
</dbReference>
<dbReference type="FunFam" id="1.10.730.10:FF:000008">
    <property type="entry name" value="Arginine--tRNA ligase"/>
    <property type="match status" value="1"/>
</dbReference>
<comment type="caution">
    <text evidence="15">The sequence shown here is derived from an EMBL/GenBank/DDBJ whole genome shotgun (WGS) entry which is preliminary data.</text>
</comment>
<dbReference type="PANTHER" id="PTHR11956:SF5">
    <property type="entry name" value="ARGININE--TRNA LIGASE, CYTOPLASMIC"/>
    <property type="match status" value="1"/>
</dbReference>
<dbReference type="PRINTS" id="PR01038">
    <property type="entry name" value="TRNASYNTHARG"/>
</dbReference>
<feature type="short sequence motif" description="'HIGH' region" evidence="11">
    <location>
        <begin position="129"/>
        <end position="139"/>
    </location>
</feature>
<dbReference type="InterPro" id="IPR008909">
    <property type="entry name" value="DALR_anticod-bd"/>
</dbReference>
<evidence type="ECO:0000256" key="1">
    <source>
        <dbReference type="ARBA" id="ARBA00004496"/>
    </source>
</evidence>
<comment type="subunit">
    <text evidence="3 11">Monomer.</text>
</comment>
<feature type="domain" description="DALR anticodon binding" evidence="13">
    <location>
        <begin position="429"/>
        <end position="556"/>
    </location>
</feature>
<dbReference type="Gene3D" id="3.40.50.620">
    <property type="entry name" value="HUPs"/>
    <property type="match status" value="1"/>
</dbReference>
<comment type="similarity">
    <text evidence="2 11 12">Belongs to the class-I aminoacyl-tRNA synthetase family.</text>
</comment>
<dbReference type="GO" id="GO:0004814">
    <property type="term" value="F:arginine-tRNA ligase activity"/>
    <property type="evidence" value="ECO:0007669"/>
    <property type="project" value="UniProtKB-UniRule"/>
</dbReference>
<keyword evidence="16" id="KW-1185">Reference proteome</keyword>
<dbReference type="Pfam" id="PF05746">
    <property type="entry name" value="DALR_1"/>
    <property type="match status" value="1"/>
</dbReference>
<dbReference type="EC" id="6.1.1.19" evidence="11"/>
<evidence type="ECO:0000313" key="15">
    <source>
        <dbReference type="EMBL" id="MBS2966294.1"/>
    </source>
</evidence>
<accession>A0A8J8BH00</accession>
<dbReference type="Gene3D" id="3.30.1360.70">
    <property type="entry name" value="Arginyl tRNA synthetase N-terminal domain"/>
    <property type="match status" value="1"/>
</dbReference>
<dbReference type="SUPFAM" id="SSF52374">
    <property type="entry name" value="Nucleotidylyl transferase"/>
    <property type="match status" value="1"/>
</dbReference>
<gene>
    <name evidence="11" type="primary">argS</name>
    <name evidence="15" type="ORF">KGA66_24830</name>
</gene>
<dbReference type="HAMAP" id="MF_00123">
    <property type="entry name" value="Arg_tRNA_synth"/>
    <property type="match status" value="1"/>
</dbReference>
<evidence type="ECO:0000259" key="14">
    <source>
        <dbReference type="SMART" id="SM01016"/>
    </source>
</evidence>
<sequence>MTPAELSAAVVAALREAVDAGDLTVPVPSTVTVERPKNRDHGDYATNVALQLSKAAGKPPRAVAEVLAGRLAAAAGIKHVEIAGPGFLNIVLDAAAQGELARTIVLAGKEYGHSEALAGQNINLEFISANPTGPIHIGGVRWAAVGDALARVLRACGARVVTEYYMNDAGVQIDRFAESLLALANARPVPADGYVGAYMNEIAQQIVARRPELALLPESEQLALFRSEGLDLMVAQIKQSTEQFGTHFDVWFSEQSLHESGAVGRAIERLREQGHVFERDGAIWLRTTDFGDDKDRVLVKADGETTYFASDAAYYLNKRDRGFTPLIYMLGADHHGYVGRLKTIAACAGDDMDRDIEVQIGQFVKMYKDGQEVRLSKRAGNIITIDDVIDWIGVDAARYALSRQSTDSNITLDVDVLTSKKNDNPVFYVQYAHTRMASVKRNAAESGIDKGPAKEFDPGLLVHEKESELLGRLGEFPRVVASAAELREVHRVPRYLEELATAWHKFWDEDECRILPSERYPVPAELTRARLWLAEAAQTAVANGLALLGVSAPEWM</sequence>
<evidence type="ECO:0000256" key="5">
    <source>
        <dbReference type="ARBA" id="ARBA00022598"/>
    </source>
</evidence>
<comment type="catalytic activity">
    <reaction evidence="10 11">
        <text>tRNA(Arg) + L-arginine + ATP = L-arginyl-tRNA(Arg) + AMP + diphosphate</text>
        <dbReference type="Rhea" id="RHEA:20301"/>
        <dbReference type="Rhea" id="RHEA-COMP:9658"/>
        <dbReference type="Rhea" id="RHEA-COMP:9673"/>
        <dbReference type="ChEBI" id="CHEBI:30616"/>
        <dbReference type="ChEBI" id="CHEBI:32682"/>
        <dbReference type="ChEBI" id="CHEBI:33019"/>
        <dbReference type="ChEBI" id="CHEBI:78442"/>
        <dbReference type="ChEBI" id="CHEBI:78513"/>
        <dbReference type="ChEBI" id="CHEBI:456215"/>
        <dbReference type="EC" id="6.1.1.19"/>
    </reaction>
</comment>
<evidence type="ECO:0000256" key="11">
    <source>
        <dbReference type="HAMAP-Rule" id="MF_00123"/>
    </source>
</evidence>
<protein>
    <recommendedName>
        <fullName evidence="11">Arginine--tRNA ligase</fullName>
        <ecNumber evidence="11">6.1.1.19</ecNumber>
    </recommendedName>
    <alternativeName>
        <fullName evidence="11">Arginyl-tRNA synthetase</fullName>
        <shortName evidence="11">ArgRS</shortName>
    </alternativeName>
</protein>
<dbReference type="PANTHER" id="PTHR11956">
    <property type="entry name" value="ARGINYL-TRNA SYNTHETASE"/>
    <property type="match status" value="1"/>
</dbReference>
<dbReference type="GO" id="GO:0005524">
    <property type="term" value="F:ATP binding"/>
    <property type="evidence" value="ECO:0007669"/>
    <property type="project" value="UniProtKB-UniRule"/>
</dbReference>
<proteinExistence type="inferred from homology"/>
<dbReference type="RefSeq" id="WP_211471228.1">
    <property type="nucleotide sequence ID" value="NZ_JAGSXH010000136.1"/>
</dbReference>
<dbReference type="InterPro" id="IPR009080">
    <property type="entry name" value="tRNAsynth_Ia_anticodon-bd"/>
</dbReference>
<dbReference type="Pfam" id="PF00750">
    <property type="entry name" value="tRNA-synt_1d"/>
    <property type="match status" value="1"/>
</dbReference>
<dbReference type="Gene3D" id="1.10.730.10">
    <property type="entry name" value="Isoleucyl-tRNA Synthetase, Domain 1"/>
    <property type="match status" value="1"/>
</dbReference>
<evidence type="ECO:0000256" key="3">
    <source>
        <dbReference type="ARBA" id="ARBA00011245"/>
    </source>
</evidence>
<reference evidence="15" key="1">
    <citation type="submission" date="2021-04" db="EMBL/GenBank/DDBJ databases">
        <title>Genome based classification of Actinospica acidithermotolerans sp. nov., an actinobacterium isolated from an Indonesian hot spring.</title>
        <authorList>
            <person name="Kusuma A.B."/>
            <person name="Putra K.E."/>
            <person name="Nafisah S."/>
            <person name="Loh J."/>
            <person name="Nouioui I."/>
            <person name="Goodfellow M."/>
        </authorList>
    </citation>
    <scope>NUCLEOTIDE SEQUENCE</scope>
    <source>
        <strain evidence="15">DSM 45618</strain>
    </source>
</reference>
<dbReference type="InterPro" id="IPR014729">
    <property type="entry name" value="Rossmann-like_a/b/a_fold"/>
</dbReference>
<organism evidence="15 16">
    <name type="scientific">Actinocrinis puniceicyclus</name>
    <dbReference type="NCBI Taxonomy" id="977794"/>
    <lineage>
        <taxon>Bacteria</taxon>
        <taxon>Bacillati</taxon>
        <taxon>Actinomycetota</taxon>
        <taxon>Actinomycetes</taxon>
        <taxon>Catenulisporales</taxon>
        <taxon>Actinospicaceae</taxon>
        <taxon>Actinocrinis</taxon>
    </lineage>
</organism>
<evidence type="ECO:0000256" key="10">
    <source>
        <dbReference type="ARBA" id="ARBA00049339"/>
    </source>
</evidence>
<dbReference type="InterPro" id="IPR036695">
    <property type="entry name" value="Arg-tRNA-synth_N_sf"/>
</dbReference>
<evidence type="ECO:0000256" key="9">
    <source>
        <dbReference type="ARBA" id="ARBA00023146"/>
    </source>
</evidence>
<dbReference type="EMBL" id="JAGSXH010000136">
    <property type="protein sequence ID" value="MBS2966294.1"/>
    <property type="molecule type" value="Genomic_DNA"/>
</dbReference>
<dbReference type="InterPro" id="IPR001412">
    <property type="entry name" value="aa-tRNA-synth_I_CS"/>
</dbReference>
<evidence type="ECO:0000256" key="2">
    <source>
        <dbReference type="ARBA" id="ARBA00005594"/>
    </source>
</evidence>
<name>A0A8J8BH00_9ACTN</name>
<keyword evidence="9 11" id="KW-0030">Aminoacyl-tRNA synthetase</keyword>
<dbReference type="FunFam" id="3.40.50.620:FF:000062">
    <property type="entry name" value="Arginine--tRNA ligase"/>
    <property type="match status" value="1"/>
</dbReference>
<dbReference type="AlphaFoldDB" id="A0A8J8BH00"/>
<dbReference type="GO" id="GO:0005737">
    <property type="term" value="C:cytoplasm"/>
    <property type="evidence" value="ECO:0007669"/>
    <property type="project" value="UniProtKB-SubCell"/>
</dbReference>
<keyword evidence="5 11" id="KW-0436">Ligase</keyword>
<dbReference type="Pfam" id="PF03485">
    <property type="entry name" value="Arg_tRNA_synt_N"/>
    <property type="match status" value="1"/>
</dbReference>
<dbReference type="InterPro" id="IPR035684">
    <property type="entry name" value="ArgRS_core"/>
</dbReference>
<dbReference type="SMART" id="SM00836">
    <property type="entry name" value="DALR_1"/>
    <property type="match status" value="1"/>
</dbReference>
<dbReference type="Proteomes" id="UP000677913">
    <property type="component" value="Unassembled WGS sequence"/>
</dbReference>
<evidence type="ECO:0000256" key="7">
    <source>
        <dbReference type="ARBA" id="ARBA00022840"/>
    </source>
</evidence>
<dbReference type="NCBIfam" id="TIGR00456">
    <property type="entry name" value="argS"/>
    <property type="match status" value="1"/>
</dbReference>
<dbReference type="SMART" id="SM01016">
    <property type="entry name" value="Arg_tRNA_synt_N"/>
    <property type="match status" value="1"/>
</dbReference>
<evidence type="ECO:0000256" key="12">
    <source>
        <dbReference type="RuleBase" id="RU363038"/>
    </source>
</evidence>
<comment type="subcellular location">
    <subcellularLocation>
        <location evidence="1 11">Cytoplasm</location>
    </subcellularLocation>
</comment>
<evidence type="ECO:0000256" key="6">
    <source>
        <dbReference type="ARBA" id="ARBA00022741"/>
    </source>
</evidence>
<keyword evidence="6 11" id="KW-0547">Nucleotide-binding</keyword>
<evidence type="ECO:0000259" key="13">
    <source>
        <dbReference type="SMART" id="SM00836"/>
    </source>
</evidence>
<keyword evidence="8 11" id="KW-0648">Protein biosynthesis</keyword>
<keyword evidence="4 11" id="KW-0963">Cytoplasm</keyword>
<evidence type="ECO:0000256" key="4">
    <source>
        <dbReference type="ARBA" id="ARBA00022490"/>
    </source>
</evidence>
<dbReference type="InterPro" id="IPR001278">
    <property type="entry name" value="Arg-tRNA-ligase"/>
</dbReference>
<evidence type="ECO:0000256" key="8">
    <source>
        <dbReference type="ARBA" id="ARBA00022917"/>
    </source>
</evidence>
<feature type="domain" description="Arginyl tRNA synthetase N-terminal" evidence="14">
    <location>
        <begin position="4"/>
        <end position="92"/>
    </location>
</feature>
<evidence type="ECO:0000313" key="16">
    <source>
        <dbReference type="Proteomes" id="UP000677913"/>
    </source>
</evidence>
<dbReference type="InterPro" id="IPR005148">
    <property type="entry name" value="Arg-tRNA-synth_N"/>
</dbReference>
<dbReference type="PROSITE" id="PS00178">
    <property type="entry name" value="AA_TRNA_LIGASE_I"/>
    <property type="match status" value="1"/>
</dbReference>
<keyword evidence="7 11" id="KW-0067">ATP-binding</keyword>